<accession>A0A1C0AIP5</accession>
<dbReference type="EMBL" id="MBQD01000024">
    <property type="protein sequence ID" value="OCL31979.1"/>
    <property type="molecule type" value="Genomic_DNA"/>
</dbReference>
<dbReference type="Pfam" id="PF23562">
    <property type="entry name" value="AMP-binding_C_3"/>
    <property type="match status" value="1"/>
</dbReference>
<dbReference type="SUPFAM" id="SSF56801">
    <property type="entry name" value="Acetyl-CoA synthetase-like"/>
    <property type="match status" value="1"/>
</dbReference>
<comment type="caution">
    <text evidence="7">The sequence shown here is derived from an EMBL/GenBank/DDBJ whole genome shotgun (WGS) entry which is preliminary data.</text>
</comment>
<evidence type="ECO:0000313" key="7">
    <source>
        <dbReference type="EMBL" id="OCL31979.1"/>
    </source>
</evidence>
<dbReference type="CDD" id="cd05907">
    <property type="entry name" value="VL_LC_FACS_like"/>
    <property type="match status" value="1"/>
</dbReference>
<keyword evidence="3" id="KW-0276">Fatty acid metabolism</keyword>
<evidence type="ECO:0000256" key="5">
    <source>
        <dbReference type="ARBA" id="ARBA00032875"/>
    </source>
</evidence>
<dbReference type="Gene3D" id="3.40.50.12780">
    <property type="entry name" value="N-terminal domain of ligase-like"/>
    <property type="match status" value="1"/>
</dbReference>
<dbReference type="PANTHER" id="PTHR43272">
    <property type="entry name" value="LONG-CHAIN-FATTY-ACID--COA LIGASE"/>
    <property type="match status" value="1"/>
</dbReference>
<sequence>MSQTQHVVTRLREVIARHGSRPATRIREGDRWVTQSYDEFGARVLAVAQGLLDLDVEVGGRVGLFLGNRPEWSEVDFGAATVRAVPVPLYATSTPEQIEHIARDSGLTVMVVGNQSECERVLSVADRLPDLRHIVIVKPYADMPDRVMPYRDLLRAPEGDAVEERFSGALGDDLASIIYTSGTTGEPKGVMLQHSAFVTQSDALDQFFDITPEDHSLSFLPLSHALERAWTFVVLMHGCMNTYVENARTVAEQMVLAQPTMMVSVPKLFETVYATAHQRASDSPVKRQIFAWALKVGRHNQYAYRSGRQPGAALRAQLALADKLVLGNVRAAIGGPKKVLACGGAPLRAEIEEFFSAVGVPIMQGYGLTEASPLITFNAPDDFKQGTVGKVLPGGELRIGDLGEILYKGPNVMKGYWQHEEATAETVIDGWLHTGDVGYVDTDGFLTITDRLKDIIVTLGGKNVAPQPIEGLILSDPLFEHAVLLGDNRPFVTLLVKPSLPHVEALAKARAWPGELHDWLASGELREELKKRVDELTAKLPSQERPKDTEVLQEEFTMDNGLLTPTLKVRRREVEARFKALVDDMYARLERLKEQGRGGAGGA</sequence>
<proteinExistence type="inferred from homology"/>
<dbReference type="InterPro" id="IPR020845">
    <property type="entry name" value="AMP-binding_CS"/>
</dbReference>
<dbReference type="InterPro" id="IPR000873">
    <property type="entry name" value="AMP-dep_synth/lig_dom"/>
</dbReference>
<dbReference type="InterPro" id="IPR020459">
    <property type="entry name" value="AMP-binding"/>
</dbReference>
<dbReference type="AlphaFoldDB" id="A0A1C0AIP5"/>
<gene>
    <name evidence="7" type="ORF">BCR15_07970</name>
</gene>
<dbReference type="Proteomes" id="UP000093501">
    <property type="component" value="Unassembled WGS sequence"/>
</dbReference>
<reference evidence="8" key="1">
    <citation type="submission" date="2016-07" db="EMBL/GenBank/DDBJ databases">
        <authorList>
            <person name="Florea S."/>
            <person name="Webb J.S."/>
            <person name="Jaromczyk J."/>
            <person name="Schardl C.L."/>
        </authorList>
    </citation>
    <scope>NUCLEOTIDE SEQUENCE [LARGE SCALE GENOMIC DNA]</scope>
    <source>
        <strain evidence="8">IPBSL-7</strain>
    </source>
</reference>
<evidence type="ECO:0000256" key="1">
    <source>
        <dbReference type="ARBA" id="ARBA00006432"/>
    </source>
</evidence>
<evidence type="ECO:0000313" key="8">
    <source>
        <dbReference type="Proteomes" id="UP000093501"/>
    </source>
</evidence>
<comment type="similarity">
    <text evidence="1">Belongs to the ATP-dependent AMP-binding enzyme family.</text>
</comment>
<evidence type="ECO:0000259" key="6">
    <source>
        <dbReference type="Pfam" id="PF00501"/>
    </source>
</evidence>
<name>A0A1C0AIP5_9ACTN</name>
<keyword evidence="2 7" id="KW-0436">Ligase</keyword>
<dbReference type="PROSITE" id="PS00455">
    <property type="entry name" value="AMP_BINDING"/>
    <property type="match status" value="1"/>
</dbReference>
<protein>
    <recommendedName>
        <fullName evidence="5">Acyl-CoA synthetase</fullName>
    </recommendedName>
</protein>
<dbReference type="PANTHER" id="PTHR43272:SF32">
    <property type="entry name" value="AMP-DEPENDENT SYNTHETASE_LIGASE DOMAIN-CONTAINING PROTEIN"/>
    <property type="match status" value="1"/>
</dbReference>
<dbReference type="Pfam" id="PF00501">
    <property type="entry name" value="AMP-binding"/>
    <property type="match status" value="1"/>
</dbReference>
<dbReference type="PRINTS" id="PR00154">
    <property type="entry name" value="AMPBINDING"/>
</dbReference>
<evidence type="ECO:0000256" key="2">
    <source>
        <dbReference type="ARBA" id="ARBA00022598"/>
    </source>
</evidence>
<dbReference type="GO" id="GO:0016020">
    <property type="term" value="C:membrane"/>
    <property type="evidence" value="ECO:0007669"/>
    <property type="project" value="TreeGrafter"/>
</dbReference>
<feature type="domain" description="AMP-dependent synthetase/ligase" evidence="6">
    <location>
        <begin position="12"/>
        <end position="417"/>
    </location>
</feature>
<dbReference type="RefSeq" id="WP_068752327.1">
    <property type="nucleotide sequence ID" value="NZ_MBQD01000024.1"/>
</dbReference>
<evidence type="ECO:0000256" key="3">
    <source>
        <dbReference type="ARBA" id="ARBA00022832"/>
    </source>
</evidence>
<evidence type="ECO:0000256" key="4">
    <source>
        <dbReference type="ARBA" id="ARBA00023098"/>
    </source>
</evidence>
<organism evidence="7 8">
    <name type="scientific">Tessaracoccus lapidicaptus</name>
    <dbReference type="NCBI Taxonomy" id="1427523"/>
    <lineage>
        <taxon>Bacteria</taxon>
        <taxon>Bacillati</taxon>
        <taxon>Actinomycetota</taxon>
        <taxon>Actinomycetes</taxon>
        <taxon>Propionibacteriales</taxon>
        <taxon>Propionibacteriaceae</taxon>
        <taxon>Tessaracoccus</taxon>
    </lineage>
</organism>
<keyword evidence="4" id="KW-0443">Lipid metabolism</keyword>
<dbReference type="InterPro" id="IPR042099">
    <property type="entry name" value="ANL_N_sf"/>
</dbReference>
<keyword evidence="8" id="KW-1185">Reference proteome</keyword>
<dbReference type="GO" id="GO:0004467">
    <property type="term" value="F:long-chain fatty acid-CoA ligase activity"/>
    <property type="evidence" value="ECO:0007669"/>
    <property type="project" value="TreeGrafter"/>
</dbReference>